<dbReference type="Proteomes" id="UP000252139">
    <property type="component" value="Unassembled WGS sequence"/>
</dbReference>
<dbReference type="OrthoDB" id="2443197at2759"/>
<keyword evidence="2" id="KW-1185">Reference proteome</keyword>
<accession>A0A367IN93</accession>
<gene>
    <name evidence="1" type="ORF">CU097_002036</name>
</gene>
<protein>
    <submittedName>
        <fullName evidence="1">Uncharacterized protein</fullName>
    </submittedName>
</protein>
<feature type="non-terminal residue" evidence="1">
    <location>
        <position position="1"/>
    </location>
</feature>
<evidence type="ECO:0000313" key="1">
    <source>
        <dbReference type="EMBL" id="RCH79138.1"/>
    </source>
</evidence>
<proteinExistence type="predicted"/>
<evidence type="ECO:0000313" key="2">
    <source>
        <dbReference type="Proteomes" id="UP000252139"/>
    </source>
</evidence>
<sequence length="111" mass="13061">EKLLLLLRKRQRFHASLHLQEDITVKELIVSSTTLKPKDKTDRLSMGADDEFDAPNLTLAVQNWIDNAHYIKELHKQDLLYYRIMDFTTSVNSVDVHDILKDKYSLEWSMT</sequence>
<comment type="caution">
    <text evidence="1">The sequence shown here is derived from an EMBL/GenBank/DDBJ whole genome shotgun (WGS) entry which is preliminary data.</text>
</comment>
<reference evidence="1 2" key="1">
    <citation type="journal article" date="2018" name="G3 (Bethesda)">
        <title>Phylogenetic and Phylogenomic Definition of Rhizopus Species.</title>
        <authorList>
            <person name="Gryganskyi A.P."/>
            <person name="Golan J."/>
            <person name="Dolatabadi S."/>
            <person name="Mondo S."/>
            <person name="Robb S."/>
            <person name="Idnurm A."/>
            <person name="Muszewska A."/>
            <person name="Steczkiewicz K."/>
            <person name="Masonjones S."/>
            <person name="Liao H.L."/>
            <person name="Gajdeczka M.T."/>
            <person name="Anike F."/>
            <person name="Vuek A."/>
            <person name="Anishchenko I.M."/>
            <person name="Voigt K."/>
            <person name="de Hoog G.S."/>
            <person name="Smith M.E."/>
            <person name="Heitman J."/>
            <person name="Vilgalys R."/>
            <person name="Stajich J.E."/>
        </authorList>
    </citation>
    <scope>NUCLEOTIDE SEQUENCE [LARGE SCALE GENOMIC DNA]</scope>
    <source>
        <strain evidence="1 2">CBS 357.93</strain>
    </source>
</reference>
<dbReference type="AlphaFoldDB" id="A0A367IN93"/>
<organism evidence="1 2">
    <name type="scientific">Rhizopus azygosporus</name>
    <name type="common">Rhizopus microsporus var. azygosporus</name>
    <dbReference type="NCBI Taxonomy" id="86630"/>
    <lineage>
        <taxon>Eukaryota</taxon>
        <taxon>Fungi</taxon>
        <taxon>Fungi incertae sedis</taxon>
        <taxon>Mucoromycota</taxon>
        <taxon>Mucoromycotina</taxon>
        <taxon>Mucoromycetes</taxon>
        <taxon>Mucorales</taxon>
        <taxon>Mucorineae</taxon>
        <taxon>Rhizopodaceae</taxon>
        <taxon>Rhizopus</taxon>
    </lineage>
</organism>
<name>A0A367IN93_RHIAZ</name>
<dbReference type="EMBL" id="PJQL01004683">
    <property type="protein sequence ID" value="RCH79138.1"/>
    <property type="molecule type" value="Genomic_DNA"/>
</dbReference>